<evidence type="ECO:0000256" key="1">
    <source>
        <dbReference type="ARBA" id="ARBA00004374"/>
    </source>
</evidence>
<dbReference type="InterPro" id="IPR023614">
    <property type="entry name" value="Porin_dom_sf"/>
</dbReference>
<keyword evidence="12" id="KW-0472">Membrane</keyword>
<evidence type="ECO:0008006" key="16">
    <source>
        <dbReference type="Google" id="ProtNLM"/>
    </source>
</evidence>
<evidence type="ECO:0000256" key="12">
    <source>
        <dbReference type="ARBA" id="ARBA00023136"/>
    </source>
</evidence>
<evidence type="ECO:0000256" key="13">
    <source>
        <dbReference type="ARBA" id="ARBA00058612"/>
    </source>
</evidence>
<evidence type="ECO:0000256" key="10">
    <source>
        <dbReference type="ARBA" id="ARBA00023114"/>
    </source>
</evidence>
<keyword evidence="9" id="KW-0406">Ion transport</keyword>
<dbReference type="Proteomes" id="UP001642260">
    <property type="component" value="Unassembled WGS sequence"/>
</dbReference>
<keyword evidence="15" id="KW-1185">Reference proteome</keyword>
<dbReference type="GO" id="GO:0015288">
    <property type="term" value="F:porin activity"/>
    <property type="evidence" value="ECO:0007669"/>
    <property type="project" value="UniProtKB-KW"/>
</dbReference>
<evidence type="ECO:0000256" key="8">
    <source>
        <dbReference type="ARBA" id="ARBA00022990"/>
    </source>
</evidence>
<keyword evidence="10" id="KW-0626">Porin</keyword>
<reference evidence="14 15" key="1">
    <citation type="submission" date="2022-03" db="EMBL/GenBank/DDBJ databases">
        <authorList>
            <person name="Macdonald S."/>
            <person name="Ahmed S."/>
            <person name="Newling K."/>
        </authorList>
    </citation>
    <scope>NUCLEOTIDE SEQUENCE [LARGE SCALE GENOMIC DNA]</scope>
</reference>
<keyword evidence="5" id="KW-0812">Transmembrane</keyword>
<keyword evidence="3" id="KW-0813">Transport</keyword>
<dbReference type="GO" id="GO:0015031">
    <property type="term" value="P:protein transport"/>
    <property type="evidence" value="ECO:0007669"/>
    <property type="project" value="UniProtKB-KW"/>
</dbReference>
<sequence>MADIFPPLVTSQIDAKPKVDEKVDYSNLPCPVPYEELHREASMSLKADNFEGLRFDFGKGLNQKFSLTHSVMMGPTEVPSQSPDTTIKIPTAHYEFGANYFDPKLMLSGKVMTDGRLNARLKADFTDKLILKANAQLTGEPHMSHSVFNFDYMGKDYRAQLQLGNSALIGATYIQSVTPRLSLGGEVFWAGVPRKSGLGYAARYETDQMVASAQVASTGLVAMNYVQKISEKVSLATDFMYNYFSRDVVASVGYDYILRQSRVRGKIDFNGVTSALLEERLSMGLNFLLSAEVDHKKKDYKFGLGLLVG</sequence>
<dbReference type="InterPro" id="IPR027246">
    <property type="entry name" value="Porin_Euk/Tom40"/>
</dbReference>
<keyword evidence="11" id="KW-0496">Mitochondrion</keyword>
<dbReference type="Pfam" id="PF01459">
    <property type="entry name" value="Porin_3"/>
    <property type="match status" value="1"/>
</dbReference>
<dbReference type="GO" id="GO:0006811">
    <property type="term" value="P:monoatomic ion transport"/>
    <property type="evidence" value="ECO:0007669"/>
    <property type="project" value="UniProtKB-KW"/>
</dbReference>
<evidence type="ECO:0000256" key="6">
    <source>
        <dbReference type="ARBA" id="ARBA00022787"/>
    </source>
</evidence>
<dbReference type="PANTHER" id="PTHR10802">
    <property type="entry name" value="MITOCHONDRIAL IMPORT RECEPTOR SUBUNIT TOM40"/>
    <property type="match status" value="1"/>
</dbReference>
<keyword evidence="7" id="KW-0653">Protein transport</keyword>
<dbReference type="InterPro" id="IPR037930">
    <property type="entry name" value="Tom40"/>
</dbReference>
<evidence type="ECO:0000256" key="11">
    <source>
        <dbReference type="ARBA" id="ARBA00023128"/>
    </source>
</evidence>
<comment type="subcellular location">
    <subcellularLocation>
        <location evidence="1">Mitochondrion outer membrane</location>
        <topology evidence="1">Multi-pass membrane protein</topology>
    </subcellularLocation>
</comment>
<keyword evidence="4" id="KW-1134">Transmembrane beta strand</keyword>
<evidence type="ECO:0000256" key="7">
    <source>
        <dbReference type="ARBA" id="ARBA00022927"/>
    </source>
</evidence>
<proteinExistence type="inferred from homology"/>
<accession>A0ABC8KF71</accession>
<keyword evidence="6" id="KW-1000">Mitochondrion outer membrane</keyword>
<protein>
    <recommendedName>
        <fullName evidence="16">Mitochondrial import receptor subunit TOM40-1-like</fullName>
    </recommendedName>
</protein>
<comment type="similarity">
    <text evidence="2">Belongs to the Tom40 family.</text>
</comment>
<evidence type="ECO:0000256" key="5">
    <source>
        <dbReference type="ARBA" id="ARBA00022692"/>
    </source>
</evidence>
<dbReference type="GO" id="GO:0046930">
    <property type="term" value="C:pore complex"/>
    <property type="evidence" value="ECO:0007669"/>
    <property type="project" value="UniProtKB-KW"/>
</dbReference>
<comment type="function">
    <text evidence="13">Central component of the receptor complex responsible for the recognition and translocation of cytosolically synthesized mitochondrial preproteins. Together with TOM22 functions as the transit peptide receptor at the surface of the mitochondrion outer membrane and facilitates the movement of preproteins into the translocation pore. Directly involved in the pore formation.</text>
</comment>
<dbReference type="AlphaFoldDB" id="A0ABC8KF71"/>
<dbReference type="EMBL" id="CAKOAT010208488">
    <property type="protein sequence ID" value="CAH8355538.1"/>
    <property type="molecule type" value="Genomic_DNA"/>
</dbReference>
<keyword evidence="8" id="KW-0007">Acetylation</keyword>
<evidence type="ECO:0000256" key="9">
    <source>
        <dbReference type="ARBA" id="ARBA00023065"/>
    </source>
</evidence>
<name>A0ABC8KF71_ERUVS</name>
<evidence type="ECO:0000256" key="3">
    <source>
        <dbReference type="ARBA" id="ARBA00022448"/>
    </source>
</evidence>
<dbReference type="GO" id="GO:0005741">
    <property type="term" value="C:mitochondrial outer membrane"/>
    <property type="evidence" value="ECO:0007669"/>
    <property type="project" value="UniProtKB-SubCell"/>
</dbReference>
<evidence type="ECO:0000256" key="2">
    <source>
        <dbReference type="ARBA" id="ARBA00010510"/>
    </source>
</evidence>
<evidence type="ECO:0000256" key="4">
    <source>
        <dbReference type="ARBA" id="ARBA00022452"/>
    </source>
</evidence>
<evidence type="ECO:0000313" key="15">
    <source>
        <dbReference type="Proteomes" id="UP001642260"/>
    </source>
</evidence>
<organism evidence="14 15">
    <name type="scientific">Eruca vesicaria subsp. sativa</name>
    <name type="common">Garden rocket</name>
    <name type="synonym">Eruca sativa</name>
    <dbReference type="NCBI Taxonomy" id="29727"/>
    <lineage>
        <taxon>Eukaryota</taxon>
        <taxon>Viridiplantae</taxon>
        <taxon>Streptophyta</taxon>
        <taxon>Embryophyta</taxon>
        <taxon>Tracheophyta</taxon>
        <taxon>Spermatophyta</taxon>
        <taxon>Magnoliopsida</taxon>
        <taxon>eudicotyledons</taxon>
        <taxon>Gunneridae</taxon>
        <taxon>Pentapetalae</taxon>
        <taxon>rosids</taxon>
        <taxon>malvids</taxon>
        <taxon>Brassicales</taxon>
        <taxon>Brassicaceae</taxon>
        <taxon>Brassiceae</taxon>
        <taxon>Eruca</taxon>
    </lineage>
</organism>
<gene>
    <name evidence="14" type="ORF">ERUC_LOCUS21293</name>
</gene>
<dbReference type="Gene3D" id="2.40.160.10">
    <property type="entry name" value="Porin"/>
    <property type="match status" value="1"/>
</dbReference>
<evidence type="ECO:0000313" key="14">
    <source>
        <dbReference type="EMBL" id="CAH8355538.1"/>
    </source>
</evidence>
<dbReference type="FunFam" id="2.40.160.10:FF:000010">
    <property type="entry name" value="Mitochondrial import receptor subunit TOM40-1"/>
    <property type="match status" value="1"/>
</dbReference>
<comment type="caution">
    <text evidence="14">The sequence shown here is derived from an EMBL/GenBank/DDBJ whole genome shotgun (WGS) entry which is preliminary data.</text>
</comment>
<dbReference type="CDD" id="cd07305">
    <property type="entry name" value="Porin3_Tom40"/>
    <property type="match status" value="1"/>
</dbReference>